<reference evidence="1" key="1">
    <citation type="submission" date="2021-06" db="EMBL/GenBank/DDBJ databases">
        <authorList>
            <person name="Kallberg Y."/>
            <person name="Tangrot J."/>
            <person name="Rosling A."/>
        </authorList>
    </citation>
    <scope>NUCLEOTIDE SEQUENCE</scope>
    <source>
        <strain evidence="1">UK204</strain>
    </source>
</reference>
<gene>
    <name evidence="1" type="ORF">FCALED_LOCUS10292</name>
</gene>
<name>A0A9N9DBS6_9GLOM</name>
<evidence type="ECO:0000313" key="2">
    <source>
        <dbReference type="Proteomes" id="UP000789570"/>
    </source>
</evidence>
<keyword evidence="2" id="KW-1185">Reference proteome</keyword>
<evidence type="ECO:0000313" key="1">
    <source>
        <dbReference type="EMBL" id="CAG8635511.1"/>
    </source>
</evidence>
<accession>A0A9N9DBS6</accession>
<dbReference type="Proteomes" id="UP000789570">
    <property type="component" value="Unassembled WGS sequence"/>
</dbReference>
<dbReference type="OrthoDB" id="10044727at2759"/>
<proteinExistence type="predicted"/>
<dbReference type="AlphaFoldDB" id="A0A9N9DBS6"/>
<organism evidence="1 2">
    <name type="scientific">Funneliformis caledonium</name>
    <dbReference type="NCBI Taxonomy" id="1117310"/>
    <lineage>
        <taxon>Eukaryota</taxon>
        <taxon>Fungi</taxon>
        <taxon>Fungi incertae sedis</taxon>
        <taxon>Mucoromycota</taxon>
        <taxon>Glomeromycotina</taxon>
        <taxon>Glomeromycetes</taxon>
        <taxon>Glomerales</taxon>
        <taxon>Glomeraceae</taxon>
        <taxon>Funneliformis</taxon>
    </lineage>
</organism>
<dbReference type="EMBL" id="CAJVPQ010003712">
    <property type="protein sequence ID" value="CAG8635511.1"/>
    <property type="molecule type" value="Genomic_DNA"/>
</dbReference>
<comment type="caution">
    <text evidence="1">The sequence shown here is derived from an EMBL/GenBank/DDBJ whole genome shotgun (WGS) entry which is preliminary data.</text>
</comment>
<protein>
    <submittedName>
        <fullName evidence="1">6222_t:CDS:1</fullName>
    </submittedName>
</protein>
<sequence>MRGKHQKVKSLLGDEDIYQMITEYLWICAWLKHFGWEFCVERKDVYYNSHKRPDVIEYRQDFLNEILELEKWMPKPLDDIMTLEKLVLDVNEKCYILITHNESIFYANDGKKNLLEIS</sequence>